<name>A0A370QSF8_9GAMM</name>
<evidence type="ECO:0008006" key="4">
    <source>
        <dbReference type="Google" id="ProtNLM"/>
    </source>
</evidence>
<evidence type="ECO:0000313" key="3">
    <source>
        <dbReference type="Proteomes" id="UP000254848"/>
    </source>
</evidence>
<dbReference type="Proteomes" id="UP000254848">
    <property type="component" value="Unassembled WGS sequence"/>
</dbReference>
<dbReference type="Pfam" id="PF26636">
    <property type="entry name" value="DUF8209"/>
    <property type="match status" value="1"/>
</dbReference>
<sequence length="164" mass="17964">MIRFAYHTRRWNLDTVEELKGTYFYGGLTNLSAGELFFWVMVDSTAEHFTGSTVAKDVAAAAAIYLGQNNIRVSGKLAGATPGTSRASQIARQQLKGIYMPMRLPTIVGGPSNMKIIMTKKLSTFVGRAVPVIGWFVIAADVAQIAWNTTSAYNRIARAGDKLW</sequence>
<dbReference type="AlphaFoldDB" id="A0A370QSF8"/>
<dbReference type="InterPro" id="IPR058064">
    <property type="entry name" value="STM2901-like"/>
</dbReference>
<dbReference type="EMBL" id="QRAP01000004">
    <property type="protein sequence ID" value="RDK92188.1"/>
    <property type="molecule type" value="Genomic_DNA"/>
</dbReference>
<dbReference type="InterPro" id="IPR058522">
    <property type="entry name" value="DUF8209"/>
</dbReference>
<keyword evidence="3" id="KW-1185">Reference proteome</keyword>
<evidence type="ECO:0000313" key="2">
    <source>
        <dbReference type="EMBL" id="RDK92188.1"/>
    </source>
</evidence>
<accession>A0A370QSF8</accession>
<feature type="transmembrane region" description="Helical" evidence="1">
    <location>
        <begin position="125"/>
        <end position="147"/>
    </location>
</feature>
<reference evidence="2 3" key="1">
    <citation type="submission" date="2018-07" db="EMBL/GenBank/DDBJ databases">
        <title>Genomic Encyclopedia of Type Strains, Phase IV (KMG-IV): sequencing the most valuable type-strain genomes for metagenomic binning, comparative biology and taxonomic classification.</title>
        <authorList>
            <person name="Goeker M."/>
        </authorList>
    </citation>
    <scope>NUCLEOTIDE SEQUENCE [LARGE SCALE GENOMIC DNA]</scope>
    <source>
        <strain evidence="2 3">DSM 103736</strain>
    </source>
</reference>
<keyword evidence="1" id="KW-0472">Membrane</keyword>
<keyword evidence="1" id="KW-1133">Transmembrane helix</keyword>
<proteinExistence type="predicted"/>
<evidence type="ECO:0000256" key="1">
    <source>
        <dbReference type="SAM" id="Phobius"/>
    </source>
</evidence>
<organism evidence="2 3">
    <name type="scientific">Enterobacillus tribolii</name>
    <dbReference type="NCBI Taxonomy" id="1487935"/>
    <lineage>
        <taxon>Bacteria</taxon>
        <taxon>Pseudomonadati</taxon>
        <taxon>Pseudomonadota</taxon>
        <taxon>Gammaproteobacteria</taxon>
        <taxon>Enterobacterales</taxon>
        <taxon>Hafniaceae</taxon>
        <taxon>Enterobacillus</taxon>
    </lineage>
</organism>
<comment type="caution">
    <text evidence="2">The sequence shown here is derived from an EMBL/GenBank/DDBJ whole genome shotgun (WGS) entry which is preliminary data.</text>
</comment>
<protein>
    <recommendedName>
        <fullName evidence="4">Phage membrane protein</fullName>
    </recommendedName>
</protein>
<dbReference type="NCBIfam" id="NF045926">
    <property type="entry name" value="STM2901_fam"/>
    <property type="match status" value="1"/>
</dbReference>
<keyword evidence="1" id="KW-0812">Transmembrane</keyword>
<gene>
    <name evidence="2" type="ORF">C8D90_104348</name>
</gene>